<keyword evidence="5 7" id="KW-0472">Membrane</keyword>
<evidence type="ECO:0000256" key="6">
    <source>
        <dbReference type="ARBA" id="ARBA00038076"/>
    </source>
</evidence>
<dbReference type="PANTHER" id="PTHR30572:SF4">
    <property type="entry name" value="ABC TRANSPORTER PERMEASE YTRF"/>
    <property type="match status" value="1"/>
</dbReference>
<evidence type="ECO:0000256" key="2">
    <source>
        <dbReference type="ARBA" id="ARBA00022475"/>
    </source>
</evidence>
<evidence type="ECO:0000313" key="10">
    <source>
        <dbReference type="Proteomes" id="UP000218172"/>
    </source>
</evidence>
<dbReference type="InterPro" id="IPR003838">
    <property type="entry name" value="ABC3_permease_C"/>
</dbReference>
<gene>
    <name evidence="9" type="ORF">COC19_04185</name>
</gene>
<dbReference type="GO" id="GO:0022857">
    <property type="term" value="F:transmembrane transporter activity"/>
    <property type="evidence" value="ECO:0007669"/>
    <property type="project" value="TreeGrafter"/>
</dbReference>
<keyword evidence="2" id="KW-1003">Cell membrane</keyword>
<dbReference type="PANTHER" id="PTHR30572">
    <property type="entry name" value="MEMBRANE COMPONENT OF TRANSPORTER-RELATED"/>
    <property type="match status" value="1"/>
</dbReference>
<evidence type="ECO:0000256" key="7">
    <source>
        <dbReference type="SAM" id="Phobius"/>
    </source>
</evidence>
<dbReference type="Pfam" id="PF02687">
    <property type="entry name" value="FtsX"/>
    <property type="match status" value="1"/>
</dbReference>
<accession>A0A2A4MPY1</accession>
<organism evidence="9 10">
    <name type="scientific">SAR86 cluster bacterium</name>
    <dbReference type="NCBI Taxonomy" id="2030880"/>
    <lineage>
        <taxon>Bacteria</taxon>
        <taxon>Pseudomonadati</taxon>
        <taxon>Pseudomonadota</taxon>
        <taxon>Gammaproteobacteria</taxon>
        <taxon>SAR86 cluster</taxon>
    </lineage>
</organism>
<feature type="domain" description="ABC3 transporter permease C-terminal" evidence="8">
    <location>
        <begin position="125"/>
        <end position="238"/>
    </location>
</feature>
<dbReference type="GO" id="GO:0005886">
    <property type="term" value="C:plasma membrane"/>
    <property type="evidence" value="ECO:0007669"/>
    <property type="project" value="UniProtKB-SubCell"/>
</dbReference>
<dbReference type="Proteomes" id="UP000218172">
    <property type="component" value="Unassembled WGS sequence"/>
</dbReference>
<evidence type="ECO:0000256" key="4">
    <source>
        <dbReference type="ARBA" id="ARBA00022989"/>
    </source>
</evidence>
<evidence type="ECO:0000256" key="3">
    <source>
        <dbReference type="ARBA" id="ARBA00022692"/>
    </source>
</evidence>
<comment type="caution">
    <text evidence="9">The sequence shown here is derived from an EMBL/GenBank/DDBJ whole genome shotgun (WGS) entry which is preliminary data.</text>
</comment>
<dbReference type="AlphaFoldDB" id="A0A2A4MPY1"/>
<feature type="transmembrane region" description="Helical" evidence="7">
    <location>
        <begin position="122"/>
        <end position="146"/>
    </location>
</feature>
<reference evidence="10" key="1">
    <citation type="submission" date="2017-08" db="EMBL/GenBank/DDBJ databases">
        <title>A dynamic microbial community with high functional redundancy inhabits the cold, oxic subseafloor aquifer.</title>
        <authorList>
            <person name="Tully B.J."/>
            <person name="Wheat C.G."/>
            <person name="Glazer B.T."/>
            <person name="Huber J.A."/>
        </authorList>
    </citation>
    <scope>NUCLEOTIDE SEQUENCE [LARGE SCALE GENOMIC DNA]</scope>
</reference>
<dbReference type="InterPro" id="IPR050250">
    <property type="entry name" value="Macrolide_Exporter_MacB"/>
</dbReference>
<keyword evidence="4 7" id="KW-1133">Transmembrane helix</keyword>
<comment type="similarity">
    <text evidence="6">Belongs to the ABC-4 integral membrane protein family.</text>
</comment>
<comment type="subcellular location">
    <subcellularLocation>
        <location evidence="1">Cell membrane</location>
        <topology evidence="1">Multi-pass membrane protein</topology>
    </subcellularLocation>
</comment>
<feature type="transmembrane region" description="Helical" evidence="7">
    <location>
        <begin position="206"/>
        <end position="224"/>
    </location>
</feature>
<dbReference type="EMBL" id="NVQR01000058">
    <property type="protein sequence ID" value="PCH61784.1"/>
    <property type="molecule type" value="Genomic_DNA"/>
</dbReference>
<sequence>QGGVILNQTAARALGWDNPADAIGQPLFGNLPRAAVLNGTIVGIANDMHYRSIRTQIEAVSYVNAATRGTMAIKIKPGDNAAALAVIDRVWKQNVPSYPIRRSFLQDDYAALYSGENRTFRLFISLSMTAILIACLGLFALTSFVTEYRIKEISIRKVLGATVASIAAMLSWNFSKLVVLANLIAWPVAWWAMQGWLGNFSYRTDVGISIFLFAGLATVSLALLTTFQRVYSVATANPIQALRTD</sequence>
<name>A0A2A4MPY1_9GAMM</name>
<feature type="non-terminal residue" evidence="9">
    <location>
        <position position="1"/>
    </location>
</feature>
<evidence type="ECO:0000256" key="1">
    <source>
        <dbReference type="ARBA" id="ARBA00004651"/>
    </source>
</evidence>
<evidence type="ECO:0000259" key="8">
    <source>
        <dbReference type="Pfam" id="PF02687"/>
    </source>
</evidence>
<feature type="transmembrane region" description="Helical" evidence="7">
    <location>
        <begin position="158"/>
        <end position="186"/>
    </location>
</feature>
<evidence type="ECO:0000313" key="9">
    <source>
        <dbReference type="EMBL" id="PCH61784.1"/>
    </source>
</evidence>
<keyword evidence="3 7" id="KW-0812">Transmembrane</keyword>
<proteinExistence type="inferred from homology"/>
<evidence type="ECO:0000256" key="5">
    <source>
        <dbReference type="ARBA" id="ARBA00023136"/>
    </source>
</evidence>
<protein>
    <recommendedName>
        <fullName evidence="8">ABC3 transporter permease C-terminal domain-containing protein</fullName>
    </recommendedName>
</protein>